<dbReference type="eggNOG" id="COG0247">
    <property type="taxonomic scope" value="Bacteria"/>
</dbReference>
<evidence type="ECO:0000313" key="2">
    <source>
        <dbReference type="EMBL" id="KEZ78641.1"/>
    </source>
</evidence>
<dbReference type="InterPro" id="IPR004017">
    <property type="entry name" value="Cys_rich_dom"/>
</dbReference>
<gene>
    <name evidence="2" type="ORF">C41B8_03461</name>
</gene>
<organism evidence="2 3">
    <name type="scientific">Salinisphaera hydrothermalis (strain C41B8)</name>
    <dbReference type="NCBI Taxonomy" id="1304275"/>
    <lineage>
        <taxon>Bacteria</taxon>
        <taxon>Pseudomonadati</taxon>
        <taxon>Pseudomonadota</taxon>
        <taxon>Gammaproteobacteria</taxon>
        <taxon>Salinisphaerales</taxon>
        <taxon>Salinisphaeraceae</taxon>
        <taxon>Salinisphaera</taxon>
    </lineage>
</organism>
<dbReference type="PANTHER" id="PTHR30296">
    <property type="entry name" value="UNCHARACTERIZED PROTEIN YKGE"/>
    <property type="match status" value="1"/>
</dbReference>
<name>A0A084IPK7_SALHC</name>
<dbReference type="GO" id="GO:0016491">
    <property type="term" value="F:oxidoreductase activity"/>
    <property type="evidence" value="ECO:0007669"/>
    <property type="project" value="UniProtKB-ARBA"/>
</dbReference>
<evidence type="ECO:0000313" key="3">
    <source>
        <dbReference type="Proteomes" id="UP000028302"/>
    </source>
</evidence>
<keyword evidence="3" id="KW-1185">Reference proteome</keyword>
<comment type="caution">
    <text evidence="2">The sequence shown here is derived from an EMBL/GenBank/DDBJ whole genome shotgun (WGS) entry which is preliminary data.</text>
</comment>
<dbReference type="AlphaFoldDB" id="A0A084IPK7"/>
<evidence type="ECO:0000259" key="1">
    <source>
        <dbReference type="Pfam" id="PF02754"/>
    </source>
</evidence>
<accession>A0A084IPK7</accession>
<dbReference type="GO" id="GO:0005829">
    <property type="term" value="C:cytosol"/>
    <property type="evidence" value="ECO:0007669"/>
    <property type="project" value="TreeGrafter"/>
</dbReference>
<feature type="domain" description="Cysteine-rich" evidence="1">
    <location>
        <begin position="4"/>
        <end position="84"/>
    </location>
</feature>
<dbReference type="PANTHER" id="PTHR30296:SF0">
    <property type="entry name" value="LACTATE UTILIZATION PROTEIN A"/>
    <property type="match status" value="1"/>
</dbReference>
<feature type="domain" description="Cysteine-rich" evidence="1">
    <location>
        <begin position="128"/>
        <end position="221"/>
    </location>
</feature>
<proteinExistence type="predicted"/>
<dbReference type="STRING" id="1304275.C41B8_03461"/>
<dbReference type="RefSeq" id="WP_037334136.1">
    <property type="nucleotide sequence ID" value="NZ_APNK01000003.1"/>
</dbReference>
<dbReference type="EMBL" id="APNK01000003">
    <property type="protein sequence ID" value="KEZ78641.1"/>
    <property type="molecule type" value="Genomic_DNA"/>
</dbReference>
<sequence>MRIGLFVPCFIDAFYPQVGIATLELLERFGCDVDYPFDQTCCGQPMVNSGCHAEAAATEQLFVDNFADYDVIVAPSGSCVHQIRDNLTAVEQTAAVKHVRENTFELVEYLHDVLKVEAFPWAKFPHRVGYHDSCNTLRNLGHGKPSELRGPDFSKPRALLHKVEGIELVSPSRPDECCGFGGTFSVTEPEVSGRMGRDKIADHGRAGAEYIVSADTSCLMHQQGCAKRIGAPIQFKHIAEVLNGSAA</sequence>
<protein>
    <submittedName>
        <fullName evidence="2">Fe-S oxidoreductase</fullName>
    </submittedName>
</protein>
<dbReference type="Proteomes" id="UP000028302">
    <property type="component" value="Unassembled WGS sequence"/>
</dbReference>
<reference evidence="2 3" key="1">
    <citation type="submission" date="2013-03" db="EMBL/GenBank/DDBJ databases">
        <title>Salinisphaera hydrothermalis C41B8 Genome Sequencing.</title>
        <authorList>
            <person name="Li C."/>
            <person name="Lai Q."/>
            <person name="Shao Z."/>
        </authorList>
    </citation>
    <scope>NUCLEOTIDE SEQUENCE [LARGE SCALE GENOMIC DNA]</scope>
    <source>
        <strain evidence="2 3">C41B8</strain>
    </source>
</reference>
<dbReference type="PATRIC" id="fig|1304275.5.peg.703"/>
<dbReference type="OrthoDB" id="9811557at2"/>
<dbReference type="Pfam" id="PF02754">
    <property type="entry name" value="CCG"/>
    <property type="match status" value="2"/>
</dbReference>